<dbReference type="EMBL" id="SDHW01000009">
    <property type="protein sequence ID" value="RXK57583.1"/>
    <property type="molecule type" value="Genomic_DNA"/>
</dbReference>
<evidence type="ECO:0000313" key="1">
    <source>
        <dbReference type="EMBL" id="RXK57583.1"/>
    </source>
</evidence>
<sequence>MEIRMIHKAITYALDFISGTTFIGAIFTGHTALAILGGLASVAALINHIDQIYKRNKKGEN</sequence>
<gene>
    <name evidence="1" type="ORF">ESA94_20505</name>
</gene>
<name>A0A4Q1CDV6_9BACT</name>
<comment type="caution">
    <text evidence="1">The sequence shown here is derived from an EMBL/GenBank/DDBJ whole genome shotgun (WGS) entry which is preliminary data.</text>
</comment>
<organism evidence="1 2">
    <name type="scientific">Lacibacter luteus</name>
    <dbReference type="NCBI Taxonomy" id="2508719"/>
    <lineage>
        <taxon>Bacteria</taxon>
        <taxon>Pseudomonadati</taxon>
        <taxon>Bacteroidota</taxon>
        <taxon>Chitinophagia</taxon>
        <taxon>Chitinophagales</taxon>
        <taxon>Chitinophagaceae</taxon>
        <taxon>Lacibacter</taxon>
    </lineage>
</organism>
<dbReference type="Proteomes" id="UP000290204">
    <property type="component" value="Unassembled WGS sequence"/>
</dbReference>
<dbReference type="AlphaFoldDB" id="A0A4Q1CDV6"/>
<keyword evidence="2" id="KW-1185">Reference proteome</keyword>
<proteinExistence type="predicted"/>
<accession>A0A4Q1CDV6</accession>
<dbReference type="RefSeq" id="WP_129132835.1">
    <property type="nucleotide sequence ID" value="NZ_SDHW01000009.1"/>
</dbReference>
<evidence type="ECO:0000313" key="2">
    <source>
        <dbReference type="Proteomes" id="UP000290204"/>
    </source>
</evidence>
<protein>
    <submittedName>
        <fullName evidence="1">Uncharacterized protein</fullName>
    </submittedName>
</protein>
<reference evidence="1 2" key="1">
    <citation type="submission" date="2019-01" db="EMBL/GenBank/DDBJ databases">
        <title>Lacibacter sp. strain TTM-7.</title>
        <authorList>
            <person name="Chen W.-M."/>
        </authorList>
    </citation>
    <scope>NUCLEOTIDE SEQUENCE [LARGE SCALE GENOMIC DNA]</scope>
    <source>
        <strain evidence="1 2">TTM-7</strain>
    </source>
</reference>